<dbReference type="PROSITE" id="PS00845">
    <property type="entry name" value="CAP_GLY_1"/>
    <property type="match status" value="1"/>
</dbReference>
<dbReference type="Pfam" id="PF18108">
    <property type="entry name" value="QSOX_Trx1"/>
    <property type="match status" value="1"/>
</dbReference>
<dbReference type="OrthoDB" id="59470at2759"/>
<evidence type="ECO:0000256" key="1">
    <source>
        <dbReference type="ARBA" id="ARBA00001974"/>
    </source>
</evidence>
<dbReference type="FunFam" id="1.20.120.310:FF:000001">
    <property type="entry name" value="Sulfhydryl oxidase"/>
    <property type="match status" value="1"/>
</dbReference>
<dbReference type="InterPro" id="IPR000938">
    <property type="entry name" value="CAP-Gly_domain"/>
</dbReference>
<dbReference type="InterPro" id="IPR041269">
    <property type="entry name" value="QSOX_Trx1"/>
</dbReference>
<dbReference type="PANTHER" id="PTHR22897">
    <property type="entry name" value="QUIESCIN Q6-RELATED SULFHYDRYL OXIDASE"/>
    <property type="match status" value="1"/>
</dbReference>
<dbReference type="Pfam" id="PF04777">
    <property type="entry name" value="Evr1_Alr"/>
    <property type="match status" value="1"/>
</dbReference>
<feature type="compositionally biased region" description="Basic and acidic residues" evidence="11">
    <location>
        <begin position="53"/>
        <end position="84"/>
    </location>
</feature>
<dbReference type="Gene3D" id="3.40.30.10">
    <property type="entry name" value="Glutaredoxin"/>
    <property type="match status" value="2"/>
</dbReference>
<gene>
    <name evidence="15" type="ORF">DPX16_13970</name>
</gene>
<proteinExistence type="inferred from homology"/>
<evidence type="ECO:0000256" key="8">
    <source>
        <dbReference type="ARBA" id="ARBA00023180"/>
    </source>
</evidence>
<dbReference type="PROSITE" id="PS50245">
    <property type="entry name" value="CAP_GLY_2"/>
    <property type="match status" value="1"/>
</dbReference>
<accession>A0A3N0Y8J9</accession>
<dbReference type="GO" id="GO:0005615">
    <property type="term" value="C:extracellular space"/>
    <property type="evidence" value="ECO:0007669"/>
    <property type="project" value="TreeGrafter"/>
</dbReference>
<feature type="region of interest" description="Disordered" evidence="11">
    <location>
        <begin position="479"/>
        <end position="560"/>
    </location>
</feature>
<dbReference type="Pfam" id="PF18371">
    <property type="entry name" value="FAD_SOX"/>
    <property type="match status" value="1"/>
</dbReference>
<dbReference type="InterPro" id="IPR013766">
    <property type="entry name" value="Thioredoxin_domain"/>
</dbReference>
<dbReference type="FunFam" id="3.40.30.10:FF:000073">
    <property type="entry name" value="Sulfhydryl oxidase"/>
    <property type="match status" value="1"/>
</dbReference>
<dbReference type="Gene3D" id="1.20.120.1960">
    <property type="entry name" value="QSOX sulfhydryl oxidase domain"/>
    <property type="match status" value="1"/>
</dbReference>
<keyword evidence="10" id="KW-1133">Transmembrane helix</keyword>
<evidence type="ECO:0000256" key="11">
    <source>
        <dbReference type="SAM" id="MobiDB-lite"/>
    </source>
</evidence>
<evidence type="ECO:0000256" key="2">
    <source>
        <dbReference type="ARBA" id="ARBA00006041"/>
    </source>
</evidence>
<dbReference type="InterPro" id="IPR036859">
    <property type="entry name" value="CAP-Gly_dom_sf"/>
</dbReference>
<feature type="domain" description="CAP-Gly" evidence="12">
    <location>
        <begin position="428"/>
        <end position="470"/>
    </location>
</feature>
<evidence type="ECO:0000256" key="7">
    <source>
        <dbReference type="ARBA" id="ARBA00023157"/>
    </source>
</evidence>
<evidence type="ECO:0000256" key="10">
    <source>
        <dbReference type="RuleBase" id="RU371123"/>
    </source>
</evidence>
<organism evidence="15 16">
    <name type="scientific">Anabarilius grahami</name>
    <name type="common">Kanglang fish</name>
    <name type="synonym">Barilius grahami</name>
    <dbReference type="NCBI Taxonomy" id="495550"/>
    <lineage>
        <taxon>Eukaryota</taxon>
        <taxon>Metazoa</taxon>
        <taxon>Chordata</taxon>
        <taxon>Craniata</taxon>
        <taxon>Vertebrata</taxon>
        <taxon>Euteleostomi</taxon>
        <taxon>Actinopterygii</taxon>
        <taxon>Neopterygii</taxon>
        <taxon>Teleostei</taxon>
        <taxon>Ostariophysi</taxon>
        <taxon>Cypriniformes</taxon>
        <taxon>Xenocyprididae</taxon>
        <taxon>Xenocypridinae</taxon>
        <taxon>Xenocypridinae incertae sedis</taxon>
        <taxon>Anabarilius</taxon>
    </lineage>
</organism>
<feature type="compositionally biased region" description="Polar residues" evidence="11">
    <location>
        <begin position="85"/>
        <end position="97"/>
    </location>
</feature>
<dbReference type="Gene3D" id="1.20.120.310">
    <property type="entry name" value="ERV/ALR sulfhydryl oxidase domain"/>
    <property type="match status" value="1"/>
</dbReference>
<evidence type="ECO:0000313" key="15">
    <source>
        <dbReference type="EMBL" id="ROL42563.1"/>
    </source>
</evidence>
<feature type="region of interest" description="Disordered" evidence="11">
    <location>
        <begin position="1"/>
        <end position="41"/>
    </location>
</feature>
<dbReference type="EC" id="1.8.3.2" evidence="10"/>
<dbReference type="FunFam" id="3.40.30.10:FF:000080">
    <property type="entry name" value="Sulfhydryl oxidase"/>
    <property type="match status" value="1"/>
</dbReference>
<dbReference type="InterPro" id="IPR042568">
    <property type="entry name" value="QSOX_FAD-bd_sf"/>
</dbReference>
<evidence type="ECO:0000256" key="9">
    <source>
        <dbReference type="ARBA" id="ARBA00048864"/>
    </source>
</evidence>
<keyword evidence="10" id="KW-0812">Transmembrane</keyword>
<dbReference type="SUPFAM" id="SSF69000">
    <property type="entry name" value="FAD-dependent thiol oxidase"/>
    <property type="match status" value="1"/>
</dbReference>
<dbReference type="GO" id="GO:0006457">
    <property type="term" value="P:protein folding"/>
    <property type="evidence" value="ECO:0007669"/>
    <property type="project" value="TreeGrafter"/>
</dbReference>
<sequence length="1386" mass="156366">MKALKSGAEVNEQNTQRKAQGFYEDTCTPKRVSPQHPAEVPMKPVLNIQHFTLNHEPRPDTKDDLRLDSKKSHLKPNEQEDRKTTSVVHGNATPDTTALNVQNNQRLHSVLMFNNNHNICDQDAGGQWKSSLAYSKTDKTNADYELPGLKTQACTNETVTDNPLIENLFLEAVSTEIRKAEDSPSCDVSLSEIDEKSEAISFHSEVLAWSEEERDCLDGEKTEAAQESSCSLVFAEKYTMVPDNFQLYVNNKQEGRCTPPRYERQMTGESTLSEILSPVDEVLSYGSAELSTSAKGGATLGLDSYDCPPPPPAFEIITWTSEEELPAPPDSVEDLSINSENIPPLPVDFSLKRRESLSIGSNSLREKEVNDDTNGVLCEDAEENDCSEYTSSLPEDVRNEISDPLSSFQIGDRVLVCNSRPGVLKYKGLTAFANGFWAGVALDNPNGNHNGTFRGVKYFSCDKSHGVLVRAEDIAHIHREHSSDVETGVDEDPFSDEELPSAKRDKQQKNTSLADGQRGHAHSQCPPRDETILTITTCTKQKEPQEDTSDGARNLLHPSEMPSPRPDFELHHNGQNRYHVDTKLTEELVKDAQDTRKRQGIKSLRDSQSTDIDVRKSEDGYFKPCVLEQWHQAQPDTPSKIKVSPHEDSIVYRLVNAAVEILCSQANEGTLDLYETPSYLLDDDSRKRYRKVIFQLTYDVLREILGDLLRTKPAQNIDQSVIATLQSSKISVTFLKITILMGLLFGQAQSARLYTEEDPVVILSSDNLKQTVFNSSSAWLLQFYSSWCGHCIQYSPTWKALAGDVKDWAQAIRIGVLDCAHEKNFDICKEFGIHFYPTFRYFKARDTTNDFGKTYRGADRELQTVRQLMVNFIQNHTRQDWPVGCPPLDPVRSENILSLMGKKMERYTAVIVEDGDSYMGREVILDLMPYEGIAVKRALSADKLLMEKLGISSVPSAYLFHPNGTHTVMNVQKRLRFFFSSFLKLLPGVHRKQSTSSLQRPQPGHNGQGTQVEWKEFKKSKVYMADLESGLHYLLRVELATHKSLEGEELKTFKDFVTVVAKLFPGRQSVVKLLETLLEWLVSLPLEKIPYDAILDLVNNKMRISGLYLSEQVQWVGCQGSSVALRGYPCSLWTLFHVLTVQAANRLDALANTGFEDDPLAVLQTMRRYIGTFFGCQECGKHFEEMAQESLNQVKSVDEAVLWLWRKHNQVNARLTGSMSEDPMFPKTQWPTPDLCPTCHEEQEGLHVWNEQMVLAFLKQHYGASNISPKYSSSSQPEPGLPAPEKLKAITKPNSNIHLNQNLKPSPENLPKHQKRTGSNGAEEKHAGIQIEARPGMTFLGLGFSSVDMSLCVLLYALSCVFLMFMFFFFRFRSKRWKARNYRPYV</sequence>
<evidence type="ECO:0000259" key="14">
    <source>
        <dbReference type="PROSITE" id="PS51352"/>
    </source>
</evidence>
<dbReference type="Pfam" id="PF00085">
    <property type="entry name" value="Thioredoxin"/>
    <property type="match status" value="1"/>
</dbReference>
<keyword evidence="4" id="KW-0732">Signal</keyword>
<feature type="domain" description="ERV/ALR sulfhydryl oxidase" evidence="13">
    <location>
        <begin position="1121"/>
        <end position="1230"/>
    </location>
</feature>
<keyword evidence="6 10" id="KW-0560">Oxidoreductase</keyword>
<feature type="transmembrane region" description="Helical" evidence="10">
    <location>
        <begin position="1353"/>
        <end position="1372"/>
    </location>
</feature>
<dbReference type="SUPFAM" id="SSF74924">
    <property type="entry name" value="Cap-Gly domain"/>
    <property type="match status" value="1"/>
</dbReference>
<evidence type="ECO:0000259" key="12">
    <source>
        <dbReference type="PROSITE" id="PS50245"/>
    </source>
</evidence>
<dbReference type="PROSITE" id="PS51352">
    <property type="entry name" value="THIOREDOXIN_2"/>
    <property type="match status" value="1"/>
</dbReference>
<dbReference type="Gene3D" id="2.30.30.190">
    <property type="entry name" value="CAP Gly-rich-like domain"/>
    <property type="match status" value="1"/>
</dbReference>
<evidence type="ECO:0000256" key="3">
    <source>
        <dbReference type="ARBA" id="ARBA00022630"/>
    </source>
</evidence>
<keyword evidence="5 10" id="KW-0274">FAD</keyword>
<dbReference type="InterPro" id="IPR017905">
    <property type="entry name" value="ERV/ALR_sulphydryl_oxidase"/>
</dbReference>
<evidence type="ECO:0000256" key="5">
    <source>
        <dbReference type="ARBA" id="ARBA00022827"/>
    </source>
</evidence>
<dbReference type="FunFam" id="1.20.120.1960:FF:000001">
    <property type="entry name" value="Sulfhydryl oxidase"/>
    <property type="match status" value="1"/>
</dbReference>
<feature type="region of interest" description="Disordered" evidence="11">
    <location>
        <begin position="53"/>
        <end position="97"/>
    </location>
</feature>
<dbReference type="PROSITE" id="PS51324">
    <property type="entry name" value="ERV_ALR"/>
    <property type="match status" value="1"/>
</dbReference>
<keyword evidence="3 10" id="KW-0285">Flavoprotein</keyword>
<feature type="compositionally biased region" description="Acidic residues" evidence="11">
    <location>
        <begin position="487"/>
        <end position="499"/>
    </location>
</feature>
<dbReference type="SMART" id="SM01052">
    <property type="entry name" value="CAP_GLY"/>
    <property type="match status" value="1"/>
</dbReference>
<dbReference type="CDD" id="cd02992">
    <property type="entry name" value="PDI_a_QSOX"/>
    <property type="match status" value="1"/>
</dbReference>
<dbReference type="EMBL" id="RJVU01049572">
    <property type="protein sequence ID" value="ROL42563.1"/>
    <property type="molecule type" value="Genomic_DNA"/>
</dbReference>
<dbReference type="PANTHER" id="PTHR22897:SF7">
    <property type="entry name" value="SULFHYDRYL OXIDASE 2"/>
    <property type="match status" value="1"/>
</dbReference>
<evidence type="ECO:0000256" key="6">
    <source>
        <dbReference type="ARBA" id="ARBA00023002"/>
    </source>
</evidence>
<evidence type="ECO:0000259" key="13">
    <source>
        <dbReference type="PROSITE" id="PS51324"/>
    </source>
</evidence>
<feature type="domain" description="Thioredoxin" evidence="14">
    <location>
        <begin position="742"/>
        <end position="874"/>
    </location>
</feature>
<dbReference type="Pfam" id="PF01302">
    <property type="entry name" value="CAP_GLY"/>
    <property type="match status" value="1"/>
</dbReference>
<dbReference type="GO" id="GO:0016971">
    <property type="term" value="F:flavin-dependent sulfhydryl oxidase activity"/>
    <property type="evidence" value="ECO:0007669"/>
    <property type="project" value="InterPro"/>
</dbReference>
<keyword evidence="7" id="KW-1015">Disulfide bond</keyword>
<comment type="caution">
    <text evidence="15">The sequence shown here is derived from an EMBL/GenBank/DDBJ whole genome shotgun (WGS) entry which is preliminary data.</text>
</comment>
<feature type="region of interest" description="Disordered" evidence="11">
    <location>
        <begin position="1297"/>
        <end position="1326"/>
    </location>
</feature>
<protein>
    <recommendedName>
        <fullName evidence="10">Sulfhydryl oxidase</fullName>
        <ecNumber evidence="10">1.8.3.2</ecNumber>
    </recommendedName>
</protein>
<dbReference type="GO" id="GO:0000139">
    <property type="term" value="C:Golgi membrane"/>
    <property type="evidence" value="ECO:0007669"/>
    <property type="project" value="TreeGrafter"/>
</dbReference>
<comment type="cofactor">
    <cofactor evidence="1 10">
        <name>FAD</name>
        <dbReference type="ChEBI" id="CHEBI:57692"/>
    </cofactor>
</comment>
<reference evidence="15 16" key="1">
    <citation type="submission" date="2018-10" db="EMBL/GenBank/DDBJ databases">
        <title>Genome assembly for a Yunnan-Guizhou Plateau 3E fish, Anabarilius grahami (Regan), and its evolutionary and genetic applications.</title>
        <authorList>
            <person name="Jiang W."/>
        </authorList>
    </citation>
    <scope>NUCLEOTIDE SEQUENCE [LARGE SCALE GENOMIC DNA]</scope>
    <source>
        <strain evidence="15">AG-KIZ</strain>
        <tissue evidence="15">Muscle</tissue>
    </source>
</reference>
<keyword evidence="10" id="KW-0472">Membrane</keyword>
<comment type="function">
    <text evidence="10">Catalyzes the oxidation of sulfhydryl groups in peptide and protein thiols to disulfides with the reduction of oxygen to hydrogen peroxide.</text>
</comment>
<evidence type="ECO:0000313" key="16">
    <source>
        <dbReference type="Proteomes" id="UP000281406"/>
    </source>
</evidence>
<dbReference type="InterPro" id="IPR040986">
    <property type="entry name" value="QSOX_FAD-bd_dom"/>
</dbReference>
<dbReference type="InterPro" id="IPR039798">
    <property type="entry name" value="Sulfhydryl_oxidase"/>
</dbReference>
<dbReference type="GO" id="GO:0003756">
    <property type="term" value="F:protein disulfide isomerase activity"/>
    <property type="evidence" value="ECO:0007669"/>
    <property type="project" value="TreeGrafter"/>
</dbReference>
<dbReference type="Proteomes" id="UP000281406">
    <property type="component" value="Unassembled WGS sequence"/>
</dbReference>
<evidence type="ECO:0000256" key="4">
    <source>
        <dbReference type="ARBA" id="ARBA00022729"/>
    </source>
</evidence>
<keyword evidence="16" id="KW-1185">Reference proteome</keyword>
<keyword evidence="8" id="KW-0325">Glycoprotein</keyword>
<comment type="catalytic activity">
    <reaction evidence="9 10">
        <text>2 R'C(R)SH + O2 = R'C(R)S-S(R)CR' + H2O2</text>
        <dbReference type="Rhea" id="RHEA:17357"/>
        <dbReference type="ChEBI" id="CHEBI:15379"/>
        <dbReference type="ChEBI" id="CHEBI:16240"/>
        <dbReference type="ChEBI" id="CHEBI:16520"/>
        <dbReference type="ChEBI" id="CHEBI:17412"/>
        <dbReference type="EC" id="1.8.3.2"/>
    </reaction>
</comment>
<dbReference type="SUPFAM" id="SSF52833">
    <property type="entry name" value="Thioredoxin-like"/>
    <property type="match status" value="1"/>
</dbReference>
<comment type="similarity">
    <text evidence="2 10">Belongs to the quiescin-sulfhydryl oxidase (QSOX) family.</text>
</comment>
<dbReference type="InterPro" id="IPR036249">
    <property type="entry name" value="Thioredoxin-like_sf"/>
</dbReference>
<dbReference type="InterPro" id="IPR036774">
    <property type="entry name" value="ERV/ALR_sulphydryl_oxid_sf"/>
</dbReference>
<name>A0A3N0Y8J9_ANAGA</name>